<sequence>MATPITTLYTFSFHSLHSLVNIMKRIVLAGIAALGMLFGSSSAQAQVQVGIRGGANWGFTSNPGYMGALMSSFHPSPGPTGAVFLDIPLGDVVSFRPEIAYVQKGFLVKQGTELNIGGFALPIGARIAYQSQYLEVPLLLKVNLTQGAVQPYFIAGPSVGYAMDGRVRTRATALITTRPFDVDVDYGGALNRWDIGATGGLGVAMDAGPGKFFIEGRYTYGFSRQIQVPVVNVNIRNQGVALSLGYSFPIGY</sequence>
<gene>
    <name evidence="2" type="ORF">CLV58_1339</name>
</gene>
<feature type="domain" description="Outer membrane protein beta-barrel" evidence="1">
    <location>
        <begin position="44"/>
        <end position="223"/>
    </location>
</feature>
<dbReference type="Pfam" id="PF13568">
    <property type="entry name" value="OMP_b-brl_2"/>
    <property type="match status" value="1"/>
</dbReference>
<dbReference type="InterPro" id="IPR025665">
    <property type="entry name" value="Beta-barrel_OMP_2"/>
</dbReference>
<evidence type="ECO:0000313" key="2">
    <source>
        <dbReference type="EMBL" id="PRY27376.1"/>
    </source>
</evidence>
<protein>
    <submittedName>
        <fullName evidence="2">Outer membrane protein with beta-barrel domain</fullName>
    </submittedName>
</protein>
<keyword evidence="3" id="KW-1185">Reference proteome</keyword>
<organism evidence="2 3">
    <name type="scientific">Spirosoma oryzae</name>
    <dbReference type="NCBI Taxonomy" id="1469603"/>
    <lineage>
        <taxon>Bacteria</taxon>
        <taxon>Pseudomonadati</taxon>
        <taxon>Bacteroidota</taxon>
        <taxon>Cytophagia</taxon>
        <taxon>Cytophagales</taxon>
        <taxon>Cytophagaceae</taxon>
        <taxon>Spirosoma</taxon>
    </lineage>
</organism>
<name>A0A2T0S1S8_9BACT</name>
<evidence type="ECO:0000259" key="1">
    <source>
        <dbReference type="Pfam" id="PF13568"/>
    </source>
</evidence>
<dbReference type="EMBL" id="PVTE01000033">
    <property type="protein sequence ID" value="PRY27376.1"/>
    <property type="molecule type" value="Genomic_DNA"/>
</dbReference>
<proteinExistence type="predicted"/>
<dbReference type="AlphaFoldDB" id="A0A2T0S1S8"/>
<dbReference type="InterPro" id="IPR011250">
    <property type="entry name" value="OMP/PagP_B-barrel"/>
</dbReference>
<accession>A0A2T0S1S8</accession>
<reference evidence="2 3" key="1">
    <citation type="submission" date="2018-03" db="EMBL/GenBank/DDBJ databases">
        <title>Genomic Encyclopedia of Archaeal and Bacterial Type Strains, Phase II (KMG-II): from individual species to whole genera.</title>
        <authorList>
            <person name="Goeker M."/>
        </authorList>
    </citation>
    <scope>NUCLEOTIDE SEQUENCE [LARGE SCALE GENOMIC DNA]</scope>
    <source>
        <strain evidence="2 3">DSM 28354</strain>
    </source>
</reference>
<comment type="caution">
    <text evidence="2">The sequence shown here is derived from an EMBL/GenBank/DDBJ whole genome shotgun (WGS) entry which is preliminary data.</text>
</comment>
<dbReference type="SUPFAM" id="SSF56925">
    <property type="entry name" value="OMPA-like"/>
    <property type="match status" value="1"/>
</dbReference>
<evidence type="ECO:0000313" key="3">
    <source>
        <dbReference type="Proteomes" id="UP000238375"/>
    </source>
</evidence>
<dbReference type="Proteomes" id="UP000238375">
    <property type="component" value="Unassembled WGS sequence"/>
</dbReference>